<dbReference type="EMBL" id="JABCSC020000002">
    <property type="protein sequence ID" value="NSL55004.1"/>
    <property type="molecule type" value="Genomic_DNA"/>
</dbReference>
<reference evidence="5 6" key="1">
    <citation type="submission" date="2020-06" db="EMBL/GenBank/DDBJ databases">
        <title>Draft genome of Uliginosibacterium sp. IMCC34675.</title>
        <authorList>
            <person name="Song J."/>
        </authorList>
    </citation>
    <scope>NUCLEOTIDE SEQUENCE [LARGE SCALE GENOMIC DNA]</scope>
    <source>
        <strain evidence="5 6">IMCC34675</strain>
    </source>
</reference>
<evidence type="ECO:0000313" key="5">
    <source>
        <dbReference type="EMBL" id="NSL55004.1"/>
    </source>
</evidence>
<keyword evidence="3" id="KW-0949">S-adenosyl-L-methionine</keyword>
<evidence type="ECO:0000256" key="2">
    <source>
        <dbReference type="ARBA" id="ARBA00022679"/>
    </source>
</evidence>
<gene>
    <name evidence="5" type="ORF">HJ583_008205</name>
</gene>
<proteinExistence type="inferred from homology"/>
<accession>A0ABX2IEE2</accession>
<name>A0ABX2IEE2_9RHOO</name>
<dbReference type="GO" id="GO:0008168">
    <property type="term" value="F:methyltransferase activity"/>
    <property type="evidence" value="ECO:0007669"/>
    <property type="project" value="UniProtKB-KW"/>
</dbReference>
<keyword evidence="1 5" id="KW-0489">Methyltransferase</keyword>
<evidence type="ECO:0000313" key="6">
    <source>
        <dbReference type="Proteomes" id="UP000778523"/>
    </source>
</evidence>
<evidence type="ECO:0000256" key="1">
    <source>
        <dbReference type="ARBA" id="ARBA00022603"/>
    </source>
</evidence>
<evidence type="ECO:0000256" key="3">
    <source>
        <dbReference type="ARBA" id="ARBA00022691"/>
    </source>
</evidence>
<protein>
    <submittedName>
        <fullName evidence="5">SAM-dependent methyltransferase</fullName>
    </submittedName>
</protein>
<dbReference type="PANTHER" id="PTHR14614">
    <property type="entry name" value="HEPATOCELLULAR CARCINOMA-ASSOCIATED ANTIGEN"/>
    <property type="match status" value="1"/>
</dbReference>
<organism evidence="5 6">
    <name type="scientific">Uliginosibacterium aquaticum</name>
    <dbReference type="NCBI Taxonomy" id="2731212"/>
    <lineage>
        <taxon>Bacteria</taxon>
        <taxon>Pseudomonadati</taxon>
        <taxon>Pseudomonadota</taxon>
        <taxon>Betaproteobacteria</taxon>
        <taxon>Rhodocyclales</taxon>
        <taxon>Zoogloeaceae</taxon>
        <taxon>Uliginosibacterium</taxon>
    </lineage>
</organism>
<dbReference type="Proteomes" id="UP000778523">
    <property type="component" value="Unassembled WGS sequence"/>
</dbReference>
<dbReference type="Pfam" id="PF10294">
    <property type="entry name" value="Methyltransf_16"/>
    <property type="match status" value="1"/>
</dbReference>
<dbReference type="Gene3D" id="3.40.50.150">
    <property type="entry name" value="Vaccinia Virus protein VP39"/>
    <property type="match status" value="1"/>
</dbReference>
<keyword evidence="2" id="KW-0808">Transferase</keyword>
<comment type="caution">
    <text evidence="5">The sequence shown here is derived from an EMBL/GenBank/DDBJ whole genome shotgun (WGS) entry which is preliminary data.</text>
</comment>
<dbReference type="CDD" id="cd02440">
    <property type="entry name" value="AdoMet_MTases"/>
    <property type="match status" value="1"/>
</dbReference>
<dbReference type="PANTHER" id="PTHR14614:SF164">
    <property type="entry name" value="HISTONE-ARGININE METHYLTRANSFERASE METTL23"/>
    <property type="match status" value="1"/>
</dbReference>
<keyword evidence="6" id="KW-1185">Reference proteome</keyword>
<dbReference type="SUPFAM" id="SSF53335">
    <property type="entry name" value="S-adenosyl-L-methionine-dependent methyltransferases"/>
    <property type="match status" value="1"/>
</dbReference>
<dbReference type="GO" id="GO:0032259">
    <property type="term" value="P:methylation"/>
    <property type="evidence" value="ECO:0007669"/>
    <property type="project" value="UniProtKB-KW"/>
</dbReference>
<sequence length="217" mass="24133">MPGYQVKHENISVVGVADLHIRSLLDRQQYSDPNGEAEALGVPPASWPLFGLLWPSGQILARLMAERIVTTERILELGCGLGLASLVAHRRGADVTASDFHPLAASFLLENLRLNAMSALPFVRTGWQDDCTELGRFGLIIGSDVLYERDEAGVLPAFIERHAYAQAEVLIVDPDRGNRPHFNRHMSTLGFAFSDTRADCIHPDGSRYKGRILRYRR</sequence>
<dbReference type="InterPro" id="IPR019410">
    <property type="entry name" value="Methyltransf_16"/>
</dbReference>
<evidence type="ECO:0000256" key="4">
    <source>
        <dbReference type="ARBA" id="ARBA00043988"/>
    </source>
</evidence>
<comment type="similarity">
    <text evidence="4">Belongs to the methyltransferase superfamily. METTL23 family.</text>
</comment>
<dbReference type="InterPro" id="IPR029063">
    <property type="entry name" value="SAM-dependent_MTases_sf"/>
</dbReference>